<dbReference type="GO" id="GO:0004713">
    <property type="term" value="F:protein tyrosine kinase activity"/>
    <property type="evidence" value="ECO:0007669"/>
    <property type="project" value="TreeGrafter"/>
</dbReference>
<dbReference type="SUPFAM" id="SSF52540">
    <property type="entry name" value="P-loop containing nucleoside triphosphate hydrolases"/>
    <property type="match status" value="1"/>
</dbReference>
<comment type="caution">
    <text evidence="1">The sequence shown here is derived from an EMBL/GenBank/DDBJ whole genome shotgun (WGS) entry which is preliminary data.</text>
</comment>
<dbReference type="Proteomes" id="UP000257039">
    <property type="component" value="Unassembled WGS sequence"/>
</dbReference>
<protein>
    <submittedName>
        <fullName evidence="1">Uncharacterized protein</fullName>
    </submittedName>
</protein>
<reference evidence="1 2" key="1">
    <citation type="submission" date="2017-04" db="EMBL/GenBank/DDBJ databases">
        <title>Draft genome sequence of Zooshikella ganghwensis VG4 isolated from Red Sea sediments.</title>
        <authorList>
            <person name="Rehman Z."/>
            <person name="Alam I."/>
            <person name="Kamau A."/>
            <person name="Bajic V."/>
            <person name="Leiknes T."/>
        </authorList>
    </citation>
    <scope>NUCLEOTIDE SEQUENCE [LARGE SCALE GENOMIC DNA]</scope>
    <source>
        <strain evidence="1 2">VG4</strain>
    </source>
</reference>
<evidence type="ECO:0000313" key="2">
    <source>
        <dbReference type="Proteomes" id="UP000257039"/>
    </source>
</evidence>
<evidence type="ECO:0000313" key="1">
    <source>
        <dbReference type="EMBL" id="RDH45926.1"/>
    </source>
</evidence>
<dbReference type="PANTHER" id="PTHR32309">
    <property type="entry name" value="TYROSINE-PROTEIN KINASE"/>
    <property type="match status" value="1"/>
</dbReference>
<dbReference type="EMBL" id="NDXW01000001">
    <property type="protein sequence ID" value="RDH45926.1"/>
    <property type="molecule type" value="Genomic_DNA"/>
</dbReference>
<dbReference type="GO" id="GO:0005886">
    <property type="term" value="C:plasma membrane"/>
    <property type="evidence" value="ECO:0007669"/>
    <property type="project" value="TreeGrafter"/>
</dbReference>
<dbReference type="InterPro" id="IPR050445">
    <property type="entry name" value="Bact_polysacc_biosynth/exp"/>
</dbReference>
<keyword evidence="2" id="KW-1185">Reference proteome</keyword>
<dbReference type="InterPro" id="IPR027417">
    <property type="entry name" value="P-loop_NTPase"/>
</dbReference>
<dbReference type="Gene3D" id="3.40.50.300">
    <property type="entry name" value="P-loop containing nucleotide triphosphate hydrolases"/>
    <property type="match status" value="1"/>
</dbReference>
<organism evidence="1 2">
    <name type="scientific">Zooshikella ganghwensis</name>
    <dbReference type="NCBI Taxonomy" id="202772"/>
    <lineage>
        <taxon>Bacteria</taxon>
        <taxon>Pseudomonadati</taxon>
        <taxon>Pseudomonadota</taxon>
        <taxon>Gammaproteobacteria</taxon>
        <taxon>Oceanospirillales</taxon>
        <taxon>Zooshikellaceae</taxon>
        <taxon>Zooshikella</taxon>
    </lineage>
</organism>
<sequence length="206" mass="23063">MLSIPCHLNLTSALLEREHASLFFTAAHTEAGCSSSLVAVANAIVRHISRCVLIIDGHRGHSSLTSQLLSTTQKGFYNLVYTKEMPEINPLIWHEPNGLQCDFLPFGCDYPLQQPLERQRIKSVLNQLSQQYKYVLFDGPPVFSSPEAVSMAAQFDGVTLVLQAEKTRWEVAQAAVDRLQQGGANVLGAVLNQRKYYMPKWIYDLL</sequence>
<accession>A0A4P9VS51</accession>
<proteinExistence type="predicted"/>
<name>A0A4P9VS51_9GAMM</name>
<dbReference type="PANTHER" id="PTHR32309:SF13">
    <property type="entry name" value="FERRIC ENTEROBACTIN TRANSPORT PROTEIN FEPE"/>
    <property type="match status" value="1"/>
</dbReference>
<dbReference type="AlphaFoldDB" id="A0A4P9VS51"/>
<gene>
    <name evidence="1" type="ORF">B9G39_22080</name>
</gene>